<reference evidence="4 5" key="1">
    <citation type="journal article" date="2024" name="Front Chem Biol">
        <title>Unveiling the potential of Daldinia eschscholtzii MFLUCC 19-0629 through bioactivity and bioinformatics studies for enhanced sustainable agriculture production.</title>
        <authorList>
            <person name="Brooks S."/>
            <person name="Weaver J.A."/>
            <person name="Klomchit A."/>
            <person name="Alharthi S.A."/>
            <person name="Onlamun T."/>
            <person name="Nurani R."/>
            <person name="Vong T.K."/>
            <person name="Alberti F."/>
            <person name="Greco C."/>
        </authorList>
    </citation>
    <scope>NUCLEOTIDE SEQUENCE [LARGE SCALE GENOMIC DNA]</scope>
    <source>
        <strain evidence="4">MFLUCC 19-0629</strain>
    </source>
</reference>
<comment type="caution">
    <text evidence="4">The sequence shown here is derived from an EMBL/GenBank/DDBJ whole genome shotgun (WGS) entry which is preliminary data.</text>
</comment>
<evidence type="ECO:0000313" key="4">
    <source>
        <dbReference type="EMBL" id="KAK6953187.1"/>
    </source>
</evidence>
<gene>
    <name evidence="4" type="ORF">Daesc_005487</name>
</gene>
<dbReference type="EMBL" id="JBANMG010000005">
    <property type="protein sequence ID" value="KAK6953187.1"/>
    <property type="molecule type" value="Genomic_DNA"/>
</dbReference>
<dbReference type="GO" id="GO:0005739">
    <property type="term" value="C:mitochondrion"/>
    <property type="evidence" value="ECO:0007669"/>
    <property type="project" value="TreeGrafter"/>
</dbReference>
<feature type="domain" description="Saccharopine dehydrogenase NADP binding" evidence="3">
    <location>
        <begin position="13"/>
        <end position="139"/>
    </location>
</feature>
<evidence type="ECO:0000313" key="5">
    <source>
        <dbReference type="Proteomes" id="UP001369815"/>
    </source>
</evidence>
<dbReference type="Proteomes" id="UP001369815">
    <property type="component" value="Unassembled WGS sequence"/>
</dbReference>
<name>A0AAX6MLA7_9PEZI</name>
<dbReference type="GO" id="GO:0005886">
    <property type="term" value="C:plasma membrane"/>
    <property type="evidence" value="ECO:0007669"/>
    <property type="project" value="TreeGrafter"/>
</dbReference>
<sequence>MTFKNHSRPYDLVVFGATGYTGSLIAEHITTRFPTDLKWAIAGRSADKLRNVAEQCKALNSGRQPPEIEVCNLNDADVTALAKKTFALITTVGPYARYGEYAFKACAESGTHYFDCTGEAVWHAAMIRKYEASARATGACMFPQSAIESAPSDLVTFSMASLIRSELSAPVGDVVVKIHEIRGAPSGGTLRTVLELFDFFPWKEVAQSHKPYALSPVPNPKKAPKPSLLSRLTGVYSMPKLGRMSTSMTAGANTAVVHRTWGLFKKEPSLQKYFYGPNFTYREFLRAKSYLGGMAMHYGIVVSGLLLVLFPPIRKLVRKYVYQPGEGTSKEAQKKECIEFRGVATPDIQPSIGKQAWCKAEFNGGLYYCKHPICLYAYMPTCLVGGISKLMTGIVTGVFASQAACTILQDDLDLPGGIYTPACLGQGYIDRLNKAGFKMETKIVDA</sequence>
<dbReference type="GO" id="GO:0005811">
    <property type="term" value="C:lipid droplet"/>
    <property type="evidence" value="ECO:0007669"/>
    <property type="project" value="TreeGrafter"/>
</dbReference>
<organism evidence="4 5">
    <name type="scientific">Daldinia eschscholtzii</name>
    <dbReference type="NCBI Taxonomy" id="292717"/>
    <lineage>
        <taxon>Eukaryota</taxon>
        <taxon>Fungi</taxon>
        <taxon>Dikarya</taxon>
        <taxon>Ascomycota</taxon>
        <taxon>Pezizomycotina</taxon>
        <taxon>Sordariomycetes</taxon>
        <taxon>Xylariomycetidae</taxon>
        <taxon>Xylariales</taxon>
        <taxon>Hypoxylaceae</taxon>
        <taxon>Daldinia</taxon>
    </lineage>
</organism>
<feature type="transmembrane region" description="Helical" evidence="2">
    <location>
        <begin position="290"/>
        <end position="310"/>
    </location>
</feature>
<keyword evidence="2" id="KW-1133">Transmembrane helix</keyword>
<dbReference type="InterPro" id="IPR051276">
    <property type="entry name" value="Saccharopine_DH-like_oxidrdct"/>
</dbReference>
<dbReference type="InterPro" id="IPR036291">
    <property type="entry name" value="NAD(P)-bd_dom_sf"/>
</dbReference>
<keyword evidence="2" id="KW-0472">Membrane</keyword>
<proteinExistence type="inferred from homology"/>
<protein>
    <recommendedName>
        <fullName evidence="3">Saccharopine dehydrogenase NADP binding domain-containing protein</fullName>
    </recommendedName>
</protein>
<evidence type="ECO:0000256" key="1">
    <source>
        <dbReference type="ARBA" id="ARBA00038048"/>
    </source>
</evidence>
<dbReference type="PANTHER" id="PTHR12286:SF5">
    <property type="entry name" value="SACCHAROPINE DEHYDROGENASE-LIKE OXIDOREDUCTASE"/>
    <property type="match status" value="1"/>
</dbReference>
<comment type="similarity">
    <text evidence="1">Belongs to the saccharopine dehydrogenase family.</text>
</comment>
<dbReference type="AlphaFoldDB" id="A0AAX6MLA7"/>
<keyword evidence="2" id="KW-0812">Transmembrane</keyword>
<evidence type="ECO:0000256" key="2">
    <source>
        <dbReference type="SAM" id="Phobius"/>
    </source>
</evidence>
<dbReference type="PANTHER" id="PTHR12286">
    <property type="entry name" value="SACCHAROPINE DEHYDROGENASE-LIKE OXIDOREDUCTASE"/>
    <property type="match status" value="1"/>
</dbReference>
<accession>A0AAX6MLA7</accession>
<dbReference type="Gene3D" id="3.40.50.720">
    <property type="entry name" value="NAD(P)-binding Rossmann-like Domain"/>
    <property type="match status" value="1"/>
</dbReference>
<evidence type="ECO:0000259" key="3">
    <source>
        <dbReference type="Pfam" id="PF03435"/>
    </source>
</evidence>
<dbReference type="SUPFAM" id="SSF51735">
    <property type="entry name" value="NAD(P)-binding Rossmann-fold domains"/>
    <property type="match status" value="1"/>
</dbReference>
<dbReference type="GO" id="GO:0009247">
    <property type="term" value="P:glycolipid biosynthetic process"/>
    <property type="evidence" value="ECO:0007669"/>
    <property type="project" value="TreeGrafter"/>
</dbReference>
<dbReference type="InterPro" id="IPR005097">
    <property type="entry name" value="Sacchrp_dh_NADP-bd"/>
</dbReference>
<dbReference type="Pfam" id="PF03435">
    <property type="entry name" value="Sacchrp_dh_NADP"/>
    <property type="match status" value="1"/>
</dbReference>
<keyword evidence="5" id="KW-1185">Reference proteome</keyword>